<protein>
    <submittedName>
        <fullName evidence="5">PRD domain protein</fullName>
    </submittedName>
</protein>
<keyword evidence="3" id="KW-0804">Transcription</keyword>
<proteinExistence type="predicted"/>
<dbReference type="RefSeq" id="WP_006060866.1">
    <property type="nucleotide sequence ID" value="NZ_GG657561.1"/>
</dbReference>
<dbReference type="InterPro" id="IPR036634">
    <property type="entry name" value="PRD_sf"/>
</dbReference>
<dbReference type="SUPFAM" id="SSF50151">
    <property type="entry name" value="SacY-like RNA-binding domain"/>
    <property type="match status" value="1"/>
</dbReference>
<dbReference type="OrthoDB" id="9813552at2"/>
<dbReference type="Gene3D" id="1.10.1790.10">
    <property type="entry name" value="PRD domain"/>
    <property type="match status" value="2"/>
</dbReference>
<dbReference type="STRING" id="545696.HOLDEFILI_03719"/>
<reference evidence="5 6" key="1">
    <citation type="submission" date="2008-12" db="EMBL/GenBank/DDBJ databases">
        <authorList>
            <person name="Fulton L."/>
            <person name="Clifton S."/>
            <person name="Fulton B."/>
            <person name="Xu J."/>
            <person name="Minx P."/>
            <person name="Pepin K.H."/>
            <person name="Johnson M."/>
            <person name="Bhonagiri V."/>
            <person name="Nash W.E."/>
            <person name="Mardis E.R."/>
            <person name="Wilson R.K."/>
        </authorList>
    </citation>
    <scope>NUCLEOTIDE SEQUENCE [LARGE SCALE GENOMIC DNA]</scope>
    <source>
        <strain evidence="5 6">DSM 12042</strain>
    </source>
</reference>
<dbReference type="SMART" id="SM01061">
    <property type="entry name" value="CAT_RBD"/>
    <property type="match status" value="1"/>
</dbReference>
<dbReference type="PROSITE" id="PS51372">
    <property type="entry name" value="PRD_2"/>
    <property type="match status" value="2"/>
</dbReference>
<dbReference type="InterPro" id="IPR036650">
    <property type="entry name" value="CAT_RNA-bd_dom_sf"/>
</dbReference>
<evidence type="ECO:0000256" key="1">
    <source>
        <dbReference type="ARBA" id="ARBA00022737"/>
    </source>
</evidence>
<dbReference type="PANTHER" id="PTHR30185">
    <property type="entry name" value="CRYPTIC BETA-GLUCOSIDE BGL OPERON ANTITERMINATOR"/>
    <property type="match status" value="1"/>
</dbReference>
<dbReference type="Pfam" id="PF03123">
    <property type="entry name" value="CAT_RBD"/>
    <property type="match status" value="1"/>
</dbReference>
<keyword evidence="2" id="KW-0805">Transcription regulation</keyword>
<keyword evidence="1" id="KW-0677">Repeat</keyword>
<sequence>MKVIKKINNNVALCIDQGGKELIALGKGIGFKAMPYELQDLSGIERTFYAVKTDTLPVLDEIDEELFADTGYIVSQIRQRLKKEISDSLFFVLVDHLNFAIKRARAHIYFQFSIVSEVVQMYQMEMQAGQWAVDYLNDKYGVKLPSDEAAIIAIHIVGSYDDESYSRELENVTKIIGQITDIIEDRMHIQLDRTNFNYSRFVSHLMYLLKRQRDKTAIISTNHQLFDQTRQAFPAVYQCALAIRKTLEENQKMIISDEELLYLMLHINRMIDREDCYR</sequence>
<dbReference type="GO" id="GO:0006355">
    <property type="term" value="P:regulation of DNA-templated transcription"/>
    <property type="evidence" value="ECO:0007669"/>
    <property type="project" value="InterPro"/>
</dbReference>
<accession>B9YD06</accession>
<name>B9YD06_9FIRM</name>
<dbReference type="InterPro" id="IPR050661">
    <property type="entry name" value="BglG_antiterminators"/>
</dbReference>
<dbReference type="PANTHER" id="PTHR30185:SF18">
    <property type="entry name" value="TRANSCRIPTIONAL REGULATOR MTLR"/>
    <property type="match status" value="1"/>
</dbReference>
<evidence type="ECO:0000256" key="3">
    <source>
        <dbReference type="ARBA" id="ARBA00023163"/>
    </source>
</evidence>
<evidence type="ECO:0000259" key="4">
    <source>
        <dbReference type="PROSITE" id="PS51372"/>
    </source>
</evidence>
<evidence type="ECO:0000256" key="2">
    <source>
        <dbReference type="ARBA" id="ARBA00023015"/>
    </source>
</evidence>
<gene>
    <name evidence="5" type="ORF">HOLDEFILI_03719</name>
</gene>
<dbReference type="GO" id="GO:0003723">
    <property type="term" value="F:RNA binding"/>
    <property type="evidence" value="ECO:0007669"/>
    <property type="project" value="InterPro"/>
</dbReference>
<dbReference type="Proteomes" id="UP000005950">
    <property type="component" value="Unassembled WGS sequence"/>
</dbReference>
<feature type="domain" description="PRD" evidence="4">
    <location>
        <begin position="61"/>
        <end position="166"/>
    </location>
</feature>
<dbReference type="SUPFAM" id="SSF63520">
    <property type="entry name" value="PTS-regulatory domain, PRD"/>
    <property type="match status" value="2"/>
</dbReference>
<dbReference type="AlphaFoldDB" id="B9YD06"/>
<dbReference type="HOGENOM" id="CLU_078802_0_0_9"/>
<dbReference type="InterPro" id="IPR011608">
    <property type="entry name" value="PRD"/>
</dbReference>
<reference evidence="5 6" key="2">
    <citation type="submission" date="2009-02" db="EMBL/GenBank/DDBJ databases">
        <title>Draft genome sequence of Holdemania filiformis DSM 12042.</title>
        <authorList>
            <person name="Sudarsanam P."/>
            <person name="Ley R."/>
            <person name="Guruge J."/>
            <person name="Turnbaugh P.J."/>
            <person name="Mahowald M."/>
            <person name="Liep D."/>
            <person name="Gordon J."/>
        </authorList>
    </citation>
    <scope>NUCLEOTIDE SEQUENCE [LARGE SCALE GENOMIC DNA]</scope>
    <source>
        <strain evidence="5 6">DSM 12042</strain>
    </source>
</reference>
<feature type="domain" description="PRD" evidence="4">
    <location>
        <begin position="167"/>
        <end position="277"/>
    </location>
</feature>
<dbReference type="Pfam" id="PF00874">
    <property type="entry name" value="PRD"/>
    <property type="match status" value="2"/>
</dbReference>
<organism evidence="5 6">
    <name type="scientific">Holdemania filiformis DSM 12042</name>
    <dbReference type="NCBI Taxonomy" id="545696"/>
    <lineage>
        <taxon>Bacteria</taxon>
        <taxon>Bacillati</taxon>
        <taxon>Bacillota</taxon>
        <taxon>Erysipelotrichia</taxon>
        <taxon>Erysipelotrichales</taxon>
        <taxon>Erysipelotrichaceae</taxon>
        <taxon>Holdemania</taxon>
    </lineage>
</organism>
<dbReference type="InterPro" id="IPR004341">
    <property type="entry name" value="CAT_RNA-bd_dom"/>
</dbReference>
<dbReference type="Gene3D" id="2.30.24.10">
    <property type="entry name" value="CAT RNA-binding domain"/>
    <property type="match status" value="1"/>
</dbReference>
<comment type="caution">
    <text evidence="5">The sequence shown here is derived from an EMBL/GenBank/DDBJ whole genome shotgun (WGS) entry which is preliminary data.</text>
</comment>
<dbReference type="eggNOG" id="COG3711">
    <property type="taxonomic scope" value="Bacteria"/>
</dbReference>
<evidence type="ECO:0000313" key="5">
    <source>
        <dbReference type="EMBL" id="EEF66149.1"/>
    </source>
</evidence>
<dbReference type="EMBL" id="ACCF01000234">
    <property type="protein sequence ID" value="EEF66149.1"/>
    <property type="molecule type" value="Genomic_DNA"/>
</dbReference>
<evidence type="ECO:0000313" key="6">
    <source>
        <dbReference type="Proteomes" id="UP000005950"/>
    </source>
</evidence>